<keyword evidence="1" id="KW-1133">Transmembrane helix</keyword>
<keyword evidence="1" id="KW-0472">Membrane</keyword>
<dbReference type="CDD" id="cd06971">
    <property type="entry name" value="PgpA"/>
    <property type="match status" value="1"/>
</dbReference>
<feature type="transmembrane region" description="Helical" evidence="1">
    <location>
        <begin position="20"/>
        <end position="37"/>
    </location>
</feature>
<evidence type="ECO:0000259" key="2">
    <source>
        <dbReference type="Pfam" id="PF04608"/>
    </source>
</evidence>
<reference evidence="3" key="1">
    <citation type="submission" date="2018-06" db="EMBL/GenBank/DDBJ databases">
        <authorList>
            <person name="Zhirakovskaya E."/>
        </authorList>
    </citation>
    <scope>NUCLEOTIDE SEQUENCE</scope>
</reference>
<dbReference type="InterPro" id="IPR026037">
    <property type="entry name" value="PgpA"/>
</dbReference>
<gene>
    <name evidence="3" type="ORF">MNBD_UNCLBAC01-1021</name>
</gene>
<dbReference type="AlphaFoldDB" id="A0A3B1DN56"/>
<sequence length="151" mass="16638">MSDKFIKLSSTFFNIGYSPFAPGTAASAAGALIAILLQNHPLLYIVLFIVITRIGFLVSGKMEELEGKKDPGCVVIDEISGIMISFFLIPITWPTVVITFFLFRAFDMFKIYPANKLEDMGGARGIMMDDIMAGVYTNIVMQIAVRWAGVI</sequence>
<dbReference type="GO" id="GO:0006629">
    <property type="term" value="P:lipid metabolic process"/>
    <property type="evidence" value="ECO:0007669"/>
    <property type="project" value="InterPro"/>
</dbReference>
<dbReference type="EMBL" id="UOGJ01000094">
    <property type="protein sequence ID" value="VAX36380.1"/>
    <property type="molecule type" value="Genomic_DNA"/>
</dbReference>
<feature type="transmembrane region" description="Helical" evidence="1">
    <location>
        <begin position="79"/>
        <end position="103"/>
    </location>
</feature>
<dbReference type="EC" id="3.1.3.27" evidence="3"/>
<dbReference type="GO" id="GO:0008962">
    <property type="term" value="F:phosphatidylglycerophosphatase activity"/>
    <property type="evidence" value="ECO:0007669"/>
    <property type="project" value="UniProtKB-EC"/>
</dbReference>
<evidence type="ECO:0000256" key="1">
    <source>
        <dbReference type="SAM" id="Phobius"/>
    </source>
</evidence>
<dbReference type="PANTHER" id="PTHR36305">
    <property type="entry name" value="PHOSPHATIDYLGLYCEROPHOSPHATASE A"/>
    <property type="match status" value="1"/>
</dbReference>
<protein>
    <submittedName>
        <fullName evidence="3">Phosphatidylglycerophosphatase A</fullName>
        <ecNumber evidence="3">3.1.3.27</ecNumber>
    </submittedName>
</protein>
<dbReference type="Pfam" id="PF04608">
    <property type="entry name" value="PgpA"/>
    <property type="match status" value="1"/>
</dbReference>
<name>A0A3B1DN56_9ZZZZ</name>
<dbReference type="InterPro" id="IPR007686">
    <property type="entry name" value="YutG/PgpA"/>
</dbReference>
<dbReference type="PANTHER" id="PTHR36305:SF1">
    <property type="entry name" value="PHOSPHATIDYLGLYCEROPHOSPHATASE A"/>
    <property type="match status" value="1"/>
</dbReference>
<evidence type="ECO:0000313" key="3">
    <source>
        <dbReference type="EMBL" id="VAX36380.1"/>
    </source>
</evidence>
<feature type="domain" description="YutG/PgpA" evidence="2">
    <location>
        <begin position="10"/>
        <end position="144"/>
    </location>
</feature>
<dbReference type="PIRSF" id="PIRSF006162">
    <property type="entry name" value="PgpA"/>
    <property type="match status" value="1"/>
</dbReference>
<keyword evidence="3" id="KW-0378">Hydrolase</keyword>
<dbReference type="SUPFAM" id="SSF101307">
    <property type="entry name" value="YutG-like"/>
    <property type="match status" value="1"/>
</dbReference>
<accession>A0A3B1DN56</accession>
<organism evidence="3">
    <name type="scientific">hydrothermal vent metagenome</name>
    <dbReference type="NCBI Taxonomy" id="652676"/>
    <lineage>
        <taxon>unclassified sequences</taxon>
        <taxon>metagenomes</taxon>
        <taxon>ecological metagenomes</taxon>
    </lineage>
</organism>
<dbReference type="InterPro" id="IPR036681">
    <property type="entry name" value="PgpA-like_sf"/>
</dbReference>
<feature type="transmembrane region" description="Helical" evidence="1">
    <location>
        <begin position="42"/>
        <end position="59"/>
    </location>
</feature>
<keyword evidence="1" id="KW-0812">Transmembrane</keyword>
<proteinExistence type="predicted"/>